<sequence length="304" mass="31943">MIWTGNMSNGNFSSSKSKLVFALLAGVALAGCEGGGLEGMNLGFGKKDTDTAITGTDGEVTPGSGKPIKLVERDVEAPEVFEKNENALWDGRPSLGGVWIAHPDSKQPERVIIRNESNGKFVVGALFRRERDNPGPSLQLSSEAAAALGVQAGSPTKLRVTALRKETINENAEIDAQVEANVTENVTAVALDAPAEDDLAAKARASVQKAEAQPKPAVKPVSKPKAAKGAKYAQIGFFSLESNAKANVARLKKNGVPAKIVKSTTNGKDFWRVLAGPASSASEQRQLLNMVKGQGFADAYMVSG</sequence>
<dbReference type="AlphaFoldDB" id="A0A916QU27"/>
<dbReference type="SUPFAM" id="SSF110997">
    <property type="entry name" value="Sporulation related repeat"/>
    <property type="match status" value="1"/>
</dbReference>
<evidence type="ECO:0000313" key="3">
    <source>
        <dbReference type="Proteomes" id="UP000628017"/>
    </source>
</evidence>
<dbReference type="Proteomes" id="UP000628017">
    <property type="component" value="Unassembled WGS sequence"/>
</dbReference>
<dbReference type="PROSITE" id="PS51724">
    <property type="entry name" value="SPOR"/>
    <property type="match status" value="1"/>
</dbReference>
<dbReference type="EMBL" id="BMKA01000001">
    <property type="protein sequence ID" value="GGA10728.1"/>
    <property type="molecule type" value="Genomic_DNA"/>
</dbReference>
<evidence type="ECO:0000313" key="2">
    <source>
        <dbReference type="EMBL" id="GGA10728.1"/>
    </source>
</evidence>
<dbReference type="InterPro" id="IPR007730">
    <property type="entry name" value="SPOR-like_dom"/>
</dbReference>
<name>A0A916QU27_9RHOB</name>
<evidence type="ECO:0000259" key="1">
    <source>
        <dbReference type="PROSITE" id="PS51724"/>
    </source>
</evidence>
<dbReference type="RefSeq" id="WP_229678417.1">
    <property type="nucleotide sequence ID" value="NZ_BMKA01000001.1"/>
</dbReference>
<feature type="domain" description="SPOR" evidence="1">
    <location>
        <begin position="225"/>
        <end position="304"/>
    </location>
</feature>
<keyword evidence="3" id="KW-1185">Reference proteome</keyword>
<proteinExistence type="predicted"/>
<reference evidence="2" key="1">
    <citation type="journal article" date="2014" name="Int. J. Syst. Evol. Microbiol.">
        <title>Complete genome sequence of Corynebacterium casei LMG S-19264T (=DSM 44701T), isolated from a smear-ripened cheese.</title>
        <authorList>
            <consortium name="US DOE Joint Genome Institute (JGI-PGF)"/>
            <person name="Walter F."/>
            <person name="Albersmeier A."/>
            <person name="Kalinowski J."/>
            <person name="Ruckert C."/>
        </authorList>
    </citation>
    <scope>NUCLEOTIDE SEQUENCE</scope>
    <source>
        <strain evidence="2">CGMCC 1.15880</strain>
    </source>
</reference>
<accession>A0A916QU27</accession>
<reference evidence="2" key="2">
    <citation type="submission" date="2020-09" db="EMBL/GenBank/DDBJ databases">
        <authorList>
            <person name="Sun Q."/>
            <person name="Zhou Y."/>
        </authorList>
    </citation>
    <scope>NUCLEOTIDE SEQUENCE</scope>
    <source>
        <strain evidence="2">CGMCC 1.15880</strain>
    </source>
</reference>
<gene>
    <name evidence="2" type="ORF">GCM10011498_08580</name>
</gene>
<dbReference type="GO" id="GO:0042834">
    <property type="term" value="F:peptidoglycan binding"/>
    <property type="evidence" value="ECO:0007669"/>
    <property type="project" value="InterPro"/>
</dbReference>
<dbReference type="Pfam" id="PF05036">
    <property type="entry name" value="SPOR"/>
    <property type="match status" value="1"/>
</dbReference>
<dbReference type="Gene3D" id="3.30.70.1070">
    <property type="entry name" value="Sporulation related repeat"/>
    <property type="match status" value="1"/>
</dbReference>
<comment type="caution">
    <text evidence="2">The sequence shown here is derived from an EMBL/GenBank/DDBJ whole genome shotgun (WGS) entry which is preliminary data.</text>
</comment>
<protein>
    <submittedName>
        <fullName evidence="2">Sporulation protein</fullName>
    </submittedName>
</protein>
<dbReference type="InterPro" id="IPR036680">
    <property type="entry name" value="SPOR-like_sf"/>
</dbReference>
<organism evidence="2 3">
    <name type="scientific">Neptunicoccus cionae</name>
    <dbReference type="NCBI Taxonomy" id="2035344"/>
    <lineage>
        <taxon>Bacteria</taxon>
        <taxon>Pseudomonadati</taxon>
        <taxon>Pseudomonadota</taxon>
        <taxon>Alphaproteobacteria</taxon>
        <taxon>Rhodobacterales</taxon>
        <taxon>Paracoccaceae</taxon>
        <taxon>Neptunicoccus</taxon>
    </lineage>
</organism>